<reference evidence="2 3" key="1">
    <citation type="submission" date="2019-02" db="EMBL/GenBank/DDBJ databases">
        <title>Draft genome sequence of Amycolatopsis sp. 8-3EHSu isolated from roots of Suaeda maritima.</title>
        <authorList>
            <person name="Duangmal K."/>
            <person name="Chantavorakit T."/>
        </authorList>
    </citation>
    <scope>NUCLEOTIDE SEQUENCE [LARGE SCALE GENOMIC DNA]</scope>
    <source>
        <strain evidence="2 3">8-3EHSu</strain>
    </source>
</reference>
<dbReference type="Pfam" id="PF19136">
    <property type="entry name" value="DUF5819"/>
    <property type="match status" value="1"/>
</dbReference>
<dbReference type="InterPro" id="IPR043857">
    <property type="entry name" value="DUF5819"/>
</dbReference>
<feature type="region of interest" description="Disordered" evidence="1">
    <location>
        <begin position="170"/>
        <end position="196"/>
    </location>
</feature>
<keyword evidence="3" id="KW-1185">Reference proteome</keyword>
<name>A0A4Q7JF52_9PSEU</name>
<evidence type="ECO:0000313" key="2">
    <source>
        <dbReference type="EMBL" id="RZQ65802.1"/>
    </source>
</evidence>
<organism evidence="2 3">
    <name type="scientific">Amycolatopsis suaedae</name>
    <dbReference type="NCBI Taxonomy" id="2510978"/>
    <lineage>
        <taxon>Bacteria</taxon>
        <taxon>Bacillati</taxon>
        <taxon>Actinomycetota</taxon>
        <taxon>Actinomycetes</taxon>
        <taxon>Pseudonocardiales</taxon>
        <taxon>Pseudonocardiaceae</taxon>
        <taxon>Amycolatopsis</taxon>
    </lineage>
</organism>
<evidence type="ECO:0000313" key="3">
    <source>
        <dbReference type="Proteomes" id="UP000292003"/>
    </source>
</evidence>
<dbReference type="AlphaFoldDB" id="A0A4Q7JF52"/>
<protein>
    <submittedName>
        <fullName evidence="2">Uncharacterized protein</fullName>
    </submittedName>
</protein>
<dbReference type="RefSeq" id="WP_130473370.1">
    <property type="nucleotide sequence ID" value="NZ_SFCC01000001.1"/>
</dbReference>
<dbReference type="EMBL" id="SFCC01000001">
    <property type="protein sequence ID" value="RZQ65802.1"/>
    <property type="molecule type" value="Genomic_DNA"/>
</dbReference>
<proteinExistence type="predicted"/>
<dbReference type="OrthoDB" id="9342777at2"/>
<dbReference type="Proteomes" id="UP000292003">
    <property type="component" value="Unassembled WGS sequence"/>
</dbReference>
<accession>A0A4Q7JF52</accession>
<evidence type="ECO:0000256" key="1">
    <source>
        <dbReference type="SAM" id="MobiDB-lite"/>
    </source>
</evidence>
<comment type="caution">
    <text evidence="2">The sequence shown here is derived from an EMBL/GenBank/DDBJ whole genome shotgun (WGS) entry which is preliminary data.</text>
</comment>
<sequence length="196" mass="21570">MERIARAVVGAAAAVLAAAAAVHIGLTALYLAPDNVLSDRYGDAIHEYMSPEFVQNWNLFAPEPPHVNTAVHARAEVPDAGGSTRRTGWTDLSAVDHERTRGNPLPSDTRDQLRKAWRRYVQTHDRREVALGENGLIAEALLRRIALTRLDPAAVRVQLRLVTTPVPDPPWRSAGQAAGPTHRELPWWPVTPADRP</sequence>
<gene>
    <name evidence="2" type="ORF">EWH70_01585</name>
</gene>